<gene>
    <name evidence="2" type="ORF">QNI22_35875</name>
</gene>
<name>A0AAE3RCU6_9BACT</name>
<comment type="caution">
    <text evidence="2">The sequence shown here is derived from an EMBL/GenBank/DDBJ whole genome shotgun (WGS) entry which is preliminary data.</text>
</comment>
<dbReference type="RefSeq" id="WP_314518827.1">
    <property type="nucleotide sequence ID" value="NZ_JASJOU010000020.1"/>
</dbReference>
<protein>
    <submittedName>
        <fullName evidence="2">Uncharacterized protein</fullName>
    </submittedName>
</protein>
<sequence>MMKKLFLLFTLITALVTAFSPVKAQHCGFDHAFAIIVDVRDSISGQIIDGLEVFLADSVGIPYKSEWNLIRETTLTIYQKTELFKFGQNLQKGPQSLFEPLTSFPFAINHYMKTLGSDYDFKQSDLILIKDTDGEMNGGYYGTHKVKFKDKNIVSLCKSQQIWQSTEAVNKIKILVTLNPAK</sequence>
<reference evidence="2" key="1">
    <citation type="submission" date="2023-05" db="EMBL/GenBank/DDBJ databases">
        <authorList>
            <person name="Zhang X."/>
        </authorList>
    </citation>
    <scope>NUCLEOTIDE SEQUENCE</scope>
    <source>
        <strain evidence="2">BD1B2-1</strain>
    </source>
</reference>
<proteinExistence type="predicted"/>
<evidence type="ECO:0000313" key="2">
    <source>
        <dbReference type="EMBL" id="MDJ1506094.1"/>
    </source>
</evidence>
<dbReference type="Proteomes" id="UP001232063">
    <property type="component" value="Unassembled WGS sequence"/>
</dbReference>
<evidence type="ECO:0000313" key="3">
    <source>
        <dbReference type="Proteomes" id="UP001232063"/>
    </source>
</evidence>
<dbReference type="EMBL" id="JASJOU010000020">
    <property type="protein sequence ID" value="MDJ1506094.1"/>
    <property type="molecule type" value="Genomic_DNA"/>
</dbReference>
<accession>A0AAE3RCU6</accession>
<evidence type="ECO:0000256" key="1">
    <source>
        <dbReference type="SAM" id="SignalP"/>
    </source>
</evidence>
<feature type="chain" id="PRO_5042112428" evidence="1">
    <location>
        <begin position="25"/>
        <end position="182"/>
    </location>
</feature>
<feature type="signal peptide" evidence="1">
    <location>
        <begin position="1"/>
        <end position="24"/>
    </location>
</feature>
<organism evidence="2 3">
    <name type="scientific">Xanthocytophaga agilis</name>
    <dbReference type="NCBI Taxonomy" id="3048010"/>
    <lineage>
        <taxon>Bacteria</taxon>
        <taxon>Pseudomonadati</taxon>
        <taxon>Bacteroidota</taxon>
        <taxon>Cytophagia</taxon>
        <taxon>Cytophagales</taxon>
        <taxon>Rhodocytophagaceae</taxon>
        <taxon>Xanthocytophaga</taxon>
    </lineage>
</organism>
<keyword evidence="1" id="KW-0732">Signal</keyword>
<keyword evidence="3" id="KW-1185">Reference proteome</keyword>
<dbReference type="AlphaFoldDB" id="A0AAE3RCU6"/>